<dbReference type="InterPro" id="IPR001128">
    <property type="entry name" value="Cyt_P450"/>
</dbReference>
<comment type="caution">
    <text evidence="7">The sequence shown here is derived from an EMBL/GenBank/DDBJ whole genome shotgun (WGS) entry which is preliminary data.</text>
</comment>
<keyword evidence="6" id="KW-0560">Oxidoreductase</keyword>
<protein>
    <submittedName>
        <fullName evidence="7">Cytochrome P450</fullName>
    </submittedName>
</protein>
<keyword evidence="8" id="KW-1185">Reference proteome</keyword>
<keyword evidence="3 6" id="KW-0349">Heme</keyword>
<reference evidence="7 8" key="1">
    <citation type="journal article" date="2024" name="J. Plant Pathol.">
        <title>Sequence and assembly of the genome of Seiridium unicorne, isolate CBS 538.82, causal agent of cypress canker disease.</title>
        <authorList>
            <person name="Scali E."/>
            <person name="Rocca G.D."/>
            <person name="Danti R."/>
            <person name="Garbelotto M."/>
            <person name="Barberini S."/>
            <person name="Baroncelli R."/>
            <person name="Emiliani G."/>
        </authorList>
    </citation>
    <scope>NUCLEOTIDE SEQUENCE [LARGE SCALE GENOMIC DNA]</scope>
    <source>
        <strain evidence="7 8">BM-138-508</strain>
    </source>
</reference>
<comment type="cofactor">
    <cofactor evidence="1">
        <name>heme</name>
        <dbReference type="ChEBI" id="CHEBI:30413"/>
    </cofactor>
</comment>
<dbReference type="InterPro" id="IPR017972">
    <property type="entry name" value="Cyt_P450_CS"/>
</dbReference>
<dbReference type="EMBL" id="JARVKF010000001">
    <property type="protein sequence ID" value="KAK9426646.1"/>
    <property type="molecule type" value="Genomic_DNA"/>
</dbReference>
<dbReference type="InterPro" id="IPR002401">
    <property type="entry name" value="Cyt_P450_E_grp-I"/>
</dbReference>
<dbReference type="PANTHER" id="PTHR24305:SF210">
    <property type="entry name" value="CYTOCHROME P450 MONOOXYGENASE ASQL-RELATED"/>
    <property type="match status" value="1"/>
</dbReference>
<proteinExistence type="inferred from homology"/>
<dbReference type="PANTHER" id="PTHR24305">
    <property type="entry name" value="CYTOCHROME P450"/>
    <property type="match status" value="1"/>
</dbReference>
<evidence type="ECO:0000313" key="8">
    <source>
        <dbReference type="Proteomes" id="UP001408356"/>
    </source>
</evidence>
<sequence>MKGHAVRVSPNELSFSSLQSYKDIYGFPPPGGQHCTKSELYDIIGSSFKTACIASERDPQVHARKKKHLAAAFSAKALAQQEEILRRCIDDFVGKIGPISQRSPNGINMVEWFEMSAFDLLGEMAFGESFGCIADEKHHFWIDMVLQHVADFVLMDNLRRFDVLKAFAKWLLPSLVMSVQAKHSQYSRDKVKRRLESESPRRDFFTNLVSKVKTGEVPLEEMTAHASTLILAGGETTATTTAAALFYLLKTPRVLSKLNDEIRSRYKSYDEIDSTSALQLPYLQAVINEALRIHPSGAQGFPRISPGTQIDGKWVPKGTEIYTCTWVVSHSPEYFEKPEEFIPERWTDPNYKDVKEASQPFSLGYRACIGRSFAILQMTLTLATILYTYDLESLTPKQDWVAESKHYIMWWKAPIRIRAHKRLAKSI</sequence>
<evidence type="ECO:0000256" key="1">
    <source>
        <dbReference type="ARBA" id="ARBA00001971"/>
    </source>
</evidence>
<evidence type="ECO:0000256" key="3">
    <source>
        <dbReference type="ARBA" id="ARBA00022617"/>
    </source>
</evidence>
<evidence type="ECO:0000256" key="5">
    <source>
        <dbReference type="ARBA" id="ARBA00023004"/>
    </source>
</evidence>
<dbReference type="InterPro" id="IPR036396">
    <property type="entry name" value="Cyt_P450_sf"/>
</dbReference>
<gene>
    <name evidence="7" type="ORF">SUNI508_00173</name>
</gene>
<dbReference type="Pfam" id="PF00067">
    <property type="entry name" value="p450"/>
    <property type="match status" value="1"/>
</dbReference>
<dbReference type="CDD" id="cd11058">
    <property type="entry name" value="CYP60B-like"/>
    <property type="match status" value="1"/>
</dbReference>
<evidence type="ECO:0000256" key="4">
    <source>
        <dbReference type="ARBA" id="ARBA00022723"/>
    </source>
</evidence>
<organism evidence="7 8">
    <name type="scientific">Seiridium unicorne</name>
    <dbReference type="NCBI Taxonomy" id="138068"/>
    <lineage>
        <taxon>Eukaryota</taxon>
        <taxon>Fungi</taxon>
        <taxon>Dikarya</taxon>
        <taxon>Ascomycota</taxon>
        <taxon>Pezizomycotina</taxon>
        <taxon>Sordariomycetes</taxon>
        <taxon>Xylariomycetidae</taxon>
        <taxon>Amphisphaeriales</taxon>
        <taxon>Sporocadaceae</taxon>
        <taxon>Seiridium</taxon>
    </lineage>
</organism>
<dbReference type="PRINTS" id="PR00463">
    <property type="entry name" value="EP450I"/>
</dbReference>
<evidence type="ECO:0000313" key="7">
    <source>
        <dbReference type="EMBL" id="KAK9426646.1"/>
    </source>
</evidence>
<keyword evidence="4 6" id="KW-0479">Metal-binding</keyword>
<evidence type="ECO:0000256" key="6">
    <source>
        <dbReference type="RuleBase" id="RU000461"/>
    </source>
</evidence>
<dbReference type="Proteomes" id="UP001408356">
    <property type="component" value="Unassembled WGS sequence"/>
</dbReference>
<name>A0ABR2VIP8_9PEZI</name>
<evidence type="ECO:0000256" key="2">
    <source>
        <dbReference type="ARBA" id="ARBA00010617"/>
    </source>
</evidence>
<dbReference type="PROSITE" id="PS00086">
    <property type="entry name" value="CYTOCHROME_P450"/>
    <property type="match status" value="1"/>
</dbReference>
<accession>A0ABR2VIP8</accession>
<dbReference type="Gene3D" id="1.10.630.10">
    <property type="entry name" value="Cytochrome P450"/>
    <property type="match status" value="1"/>
</dbReference>
<dbReference type="SUPFAM" id="SSF48264">
    <property type="entry name" value="Cytochrome P450"/>
    <property type="match status" value="1"/>
</dbReference>
<comment type="similarity">
    <text evidence="2 6">Belongs to the cytochrome P450 family.</text>
</comment>
<dbReference type="InterPro" id="IPR050121">
    <property type="entry name" value="Cytochrome_P450_monoxygenase"/>
</dbReference>
<keyword evidence="5 6" id="KW-0408">Iron</keyword>
<keyword evidence="6" id="KW-0503">Monooxygenase</keyword>
<dbReference type="PRINTS" id="PR00385">
    <property type="entry name" value="P450"/>
</dbReference>